<name>A0AA38WH15_9ASTR</name>
<gene>
    <name evidence="3" type="ORF">OSB04_020649</name>
</gene>
<keyword evidence="2" id="KW-0472">Membrane</keyword>
<keyword evidence="2" id="KW-1133">Transmembrane helix</keyword>
<feature type="compositionally biased region" description="Basic and acidic residues" evidence="1">
    <location>
        <begin position="588"/>
        <end position="601"/>
    </location>
</feature>
<feature type="region of interest" description="Disordered" evidence="1">
    <location>
        <begin position="531"/>
        <end position="552"/>
    </location>
</feature>
<accession>A0AA38WH15</accession>
<dbReference type="PANTHER" id="PTHR48125:SF12">
    <property type="entry name" value="AT HOOK TRANSCRIPTION FACTOR FAMILY-RELATED"/>
    <property type="match status" value="1"/>
</dbReference>
<feature type="compositionally biased region" description="Low complexity" evidence="1">
    <location>
        <begin position="227"/>
        <end position="242"/>
    </location>
</feature>
<evidence type="ECO:0000313" key="3">
    <source>
        <dbReference type="EMBL" id="KAJ9548106.1"/>
    </source>
</evidence>
<feature type="compositionally biased region" description="Low complexity" evidence="1">
    <location>
        <begin position="855"/>
        <end position="879"/>
    </location>
</feature>
<evidence type="ECO:0000313" key="4">
    <source>
        <dbReference type="Proteomes" id="UP001172457"/>
    </source>
</evidence>
<comment type="caution">
    <text evidence="3">The sequence shown here is derived from an EMBL/GenBank/DDBJ whole genome shotgun (WGS) entry which is preliminary data.</text>
</comment>
<feature type="compositionally biased region" description="Low complexity" evidence="1">
    <location>
        <begin position="1003"/>
        <end position="1017"/>
    </location>
</feature>
<evidence type="ECO:0000256" key="1">
    <source>
        <dbReference type="SAM" id="MobiDB-lite"/>
    </source>
</evidence>
<feature type="compositionally biased region" description="Low complexity" evidence="1">
    <location>
        <begin position="317"/>
        <end position="327"/>
    </location>
</feature>
<feature type="transmembrane region" description="Helical" evidence="2">
    <location>
        <begin position="53"/>
        <end position="71"/>
    </location>
</feature>
<feature type="compositionally biased region" description="Pro residues" evidence="1">
    <location>
        <begin position="910"/>
        <end position="919"/>
    </location>
</feature>
<feature type="transmembrane region" description="Helical" evidence="2">
    <location>
        <begin position="125"/>
        <end position="143"/>
    </location>
</feature>
<feature type="compositionally biased region" description="Low complexity" evidence="1">
    <location>
        <begin position="412"/>
        <end position="436"/>
    </location>
</feature>
<feature type="compositionally biased region" description="Low complexity" evidence="1">
    <location>
        <begin position="184"/>
        <end position="200"/>
    </location>
</feature>
<feature type="transmembrane region" description="Helical" evidence="2">
    <location>
        <begin position="91"/>
        <end position="113"/>
    </location>
</feature>
<feature type="region of interest" description="Disordered" evidence="1">
    <location>
        <begin position="905"/>
        <end position="1034"/>
    </location>
</feature>
<feature type="compositionally biased region" description="Polar residues" evidence="1">
    <location>
        <begin position="740"/>
        <end position="749"/>
    </location>
</feature>
<proteinExistence type="predicted"/>
<feature type="compositionally biased region" description="Polar residues" evidence="1">
    <location>
        <begin position="266"/>
        <end position="285"/>
    </location>
</feature>
<feature type="transmembrane region" description="Helical" evidence="2">
    <location>
        <begin position="14"/>
        <end position="32"/>
    </location>
</feature>
<keyword evidence="4" id="KW-1185">Reference proteome</keyword>
<feature type="region of interest" description="Disordered" evidence="1">
    <location>
        <begin position="677"/>
        <end position="696"/>
    </location>
</feature>
<keyword evidence="2" id="KW-0812">Transmembrane</keyword>
<feature type="region of interest" description="Disordered" evidence="1">
    <location>
        <begin position="711"/>
        <end position="882"/>
    </location>
</feature>
<protein>
    <submittedName>
        <fullName evidence="3">Uncharacterized protein</fullName>
    </submittedName>
</protein>
<feature type="region of interest" description="Disordered" evidence="1">
    <location>
        <begin position="184"/>
        <end position="382"/>
    </location>
</feature>
<sequence>MAQNRRKPPNDPPIHIFILLIFFLISFFFFLLSPSSHTPEIIKPKPAKSNWNSFLVFLFLFAVIAGLFIFAQTNEEVPRQQPNATTTTDPMILVFFLVILFFVFFFFVFPNIPDVIRPKFVKTKLDSFIIFLLILAIIAILLAQTNDVPSTPTANANATNQVYNPPSQSYTDWYRKVEVDVDLESSSSSSSSDTDVPSTPNATNPVESYPDRDQKVQVDADLRRGRGSASISDTSGSGSGSDSDSDSSSDTDSRQREPANGDKQLRSSNDTGVGKQNSSKVNDVPSTPRPKATNQVNNPPSESYNRKVQVDADLRRGSGSSDSSSNSDTDENGKDQLRSSNDIGVGKRNSSKVNDNLSPKEDRKENMYRSEPAADNVRHRPYPAWNVYSREQESIDSVPESNLLQRQSTNQVRTTKPPARAPTSASALAPAPLVATESSSQGSPRTAGVDENFQVTNQIDRLLDGSHVPPPAVASAPPIDETEEFTSKINSILDTLLDGSHAPPPVASATNQVNNPPLEIFNRKVQVDADLRRGSGNGNGSGGGSNSSSDIDEDDIGVWIRKFYGLNDNIQRKEGRKEKMYGSEPAADDVRQRPQREAENVYSRVEESIESVPESNLQRQSTNQAPARVQAPAVAPTPPVAVEPNTQGAWVDEIVQVRNQIDRLLVGLLDGSQVLPPRPVAAPAPPTDVESSTRRTEGFTSQIYRLHNQINRLPNDGSHTPPPVAAVESSGTVPPDETEQVTNQINRLNVGSDIPSSSPPSARKRKHGRETGEADDEMDSPDDRRRRNGRNRQKLRDTPPTLDRFLNLFRRDGDRDRDRDGDRKDKDRKGKGKAPSDPPNFFDNLFRHGGKANQSASSSSAAAAASSSSAAAAKPAVQPLSPPLQPLAEQLAALLIAALINQKSKGRTPPIQPPFPPSQPESELHKKSKGKIPIQPLSPPLQPISERLAAAMNQKSKGKTPPIQPPFPQPKSESLSQRPASTVKPPLPTTSSNYGVGDRAAFLSRDSSSSSSSSSVLLPPPRLPFPIPPPRIESHGDYLVRIRSLHDSDFGSDDRDHLQSTKFDSGDSFGPRPRSPPSPTDGGYSFGPNPRSPLSPDENARAIRFIFRQRNEWKAEKNRKK</sequence>
<feature type="compositionally biased region" description="Polar residues" evidence="1">
    <location>
        <begin position="971"/>
        <end position="980"/>
    </location>
</feature>
<feature type="region of interest" description="Disordered" evidence="1">
    <location>
        <begin position="575"/>
        <end position="601"/>
    </location>
</feature>
<evidence type="ECO:0000256" key="2">
    <source>
        <dbReference type="SAM" id="Phobius"/>
    </source>
</evidence>
<feature type="compositionally biased region" description="Polar residues" evidence="1">
    <location>
        <begin position="399"/>
        <end position="411"/>
    </location>
</feature>
<dbReference type="AlphaFoldDB" id="A0AA38WH15"/>
<feature type="compositionally biased region" description="Basic and acidic residues" evidence="1">
    <location>
        <begin position="251"/>
        <end position="265"/>
    </location>
</feature>
<organism evidence="3 4">
    <name type="scientific">Centaurea solstitialis</name>
    <name type="common">yellow star-thistle</name>
    <dbReference type="NCBI Taxonomy" id="347529"/>
    <lineage>
        <taxon>Eukaryota</taxon>
        <taxon>Viridiplantae</taxon>
        <taxon>Streptophyta</taxon>
        <taxon>Embryophyta</taxon>
        <taxon>Tracheophyta</taxon>
        <taxon>Spermatophyta</taxon>
        <taxon>Magnoliopsida</taxon>
        <taxon>eudicotyledons</taxon>
        <taxon>Gunneridae</taxon>
        <taxon>Pentapetalae</taxon>
        <taxon>asterids</taxon>
        <taxon>campanulids</taxon>
        <taxon>Asterales</taxon>
        <taxon>Asteraceae</taxon>
        <taxon>Carduoideae</taxon>
        <taxon>Cardueae</taxon>
        <taxon>Centaureinae</taxon>
        <taxon>Centaurea</taxon>
    </lineage>
</organism>
<feature type="compositionally biased region" description="Basic and acidic residues" evidence="1">
    <location>
        <begin position="304"/>
        <end position="316"/>
    </location>
</feature>
<feature type="region of interest" description="Disordered" evidence="1">
    <location>
        <begin position="396"/>
        <end position="447"/>
    </location>
</feature>
<feature type="compositionally biased region" description="Basic and acidic residues" evidence="1">
    <location>
        <begin position="809"/>
        <end position="828"/>
    </location>
</feature>
<feature type="compositionally biased region" description="Pro residues" evidence="1">
    <location>
        <begin position="677"/>
        <end position="686"/>
    </location>
</feature>
<feature type="compositionally biased region" description="Pro residues" evidence="1">
    <location>
        <begin position="1018"/>
        <end position="1031"/>
    </location>
</feature>
<feature type="compositionally biased region" description="Polar residues" evidence="1">
    <location>
        <begin position="292"/>
        <end position="303"/>
    </location>
</feature>
<feature type="compositionally biased region" description="Basic and acidic residues" evidence="1">
    <location>
        <begin position="209"/>
        <end position="224"/>
    </location>
</feature>
<dbReference type="Proteomes" id="UP001172457">
    <property type="component" value="Chromosome 5"/>
</dbReference>
<feature type="compositionally biased region" description="Basic and acidic residues" evidence="1">
    <location>
        <begin position="1047"/>
        <end position="1059"/>
    </location>
</feature>
<feature type="compositionally biased region" description="Gly residues" evidence="1">
    <location>
        <begin position="535"/>
        <end position="545"/>
    </location>
</feature>
<dbReference type="PANTHER" id="PTHR48125">
    <property type="entry name" value="LP07818P1"/>
    <property type="match status" value="1"/>
</dbReference>
<feature type="region of interest" description="Disordered" evidence="1">
    <location>
        <begin position="1047"/>
        <end position="1101"/>
    </location>
</feature>
<feature type="compositionally biased region" description="Basic and acidic residues" evidence="1">
    <location>
        <begin position="358"/>
        <end position="368"/>
    </location>
</feature>
<dbReference type="EMBL" id="JARYMX010000005">
    <property type="protein sequence ID" value="KAJ9548106.1"/>
    <property type="molecule type" value="Genomic_DNA"/>
</dbReference>
<reference evidence="3" key="1">
    <citation type="submission" date="2023-03" db="EMBL/GenBank/DDBJ databases">
        <title>Chromosome-scale reference genome and RAD-based genetic map of yellow starthistle (Centaurea solstitialis) reveal putative structural variation and QTLs associated with invader traits.</title>
        <authorList>
            <person name="Reatini B."/>
            <person name="Cang F.A."/>
            <person name="Jiang Q."/>
            <person name="Mckibben M.T.W."/>
            <person name="Barker M.S."/>
            <person name="Rieseberg L.H."/>
            <person name="Dlugosch K.M."/>
        </authorList>
    </citation>
    <scope>NUCLEOTIDE SEQUENCE</scope>
    <source>
        <strain evidence="3">CAN-66</strain>
        <tissue evidence="3">Leaf</tissue>
    </source>
</reference>